<feature type="domain" description="Glycosyltransferase 2-like" evidence="5">
    <location>
        <begin position="13"/>
        <end position="116"/>
    </location>
</feature>
<dbReference type="EMBL" id="BAAABM010000007">
    <property type="protein sequence ID" value="GAA0318225.1"/>
    <property type="molecule type" value="Genomic_DNA"/>
</dbReference>
<evidence type="ECO:0000313" key="6">
    <source>
        <dbReference type="EMBL" id="GAA0318225.1"/>
    </source>
</evidence>
<evidence type="ECO:0000256" key="2">
    <source>
        <dbReference type="ARBA" id="ARBA00006739"/>
    </source>
</evidence>
<accession>A0ABN0VVF0</accession>
<dbReference type="PANTHER" id="PTHR43179">
    <property type="entry name" value="RHAMNOSYLTRANSFERASE WBBL"/>
    <property type="match status" value="1"/>
</dbReference>
<protein>
    <submittedName>
        <fullName evidence="6">Glycosyltransferase</fullName>
    </submittedName>
</protein>
<comment type="pathway">
    <text evidence="1">Cell wall biogenesis; cell wall polysaccharide biosynthesis.</text>
</comment>
<keyword evidence="4" id="KW-0808">Transferase</keyword>
<keyword evidence="7" id="KW-1185">Reference proteome</keyword>
<dbReference type="InterPro" id="IPR029044">
    <property type="entry name" value="Nucleotide-diphossugar_trans"/>
</dbReference>
<gene>
    <name evidence="6" type="ORF">GCM10010151_05080</name>
</gene>
<sequence length="301" mass="32476">MRCQLKDAQIAAVVVTHDRRDLLTEALTALTGQTRPPDTIVVVDNASADGTARLVRDRFPAVRLLELPRNTGGAGGFATGIAHALGTGADALWLLDDDTVPEPGALAALLAARDRGRDGDGRPPALVAGRVVWTDGRDHPMNTPRSRPSAVPGCARIRSASFVSVLVDAAAVRERGLPIADYFLWNDDFEFTLRLLRGRTGLLCRDSVAVHKTASPAFDPGRRFFYEVRNKVWLFTRSRCLGPGERLLYAGATARRWARTLAGSADRAALVRALGRGLWAGLRSGPRPNEAVLTDTDSAPR</sequence>
<keyword evidence="3" id="KW-0328">Glycosyltransferase</keyword>
<dbReference type="InterPro" id="IPR001173">
    <property type="entry name" value="Glyco_trans_2-like"/>
</dbReference>
<dbReference type="SUPFAM" id="SSF53448">
    <property type="entry name" value="Nucleotide-diphospho-sugar transferases"/>
    <property type="match status" value="1"/>
</dbReference>
<evidence type="ECO:0000256" key="1">
    <source>
        <dbReference type="ARBA" id="ARBA00004776"/>
    </source>
</evidence>
<name>A0ABN0VVF0_9ACTN</name>
<comment type="similarity">
    <text evidence="2">Belongs to the glycosyltransferase 2 family.</text>
</comment>
<dbReference type="Pfam" id="PF00535">
    <property type="entry name" value="Glycos_transf_2"/>
    <property type="match status" value="1"/>
</dbReference>
<evidence type="ECO:0000256" key="4">
    <source>
        <dbReference type="ARBA" id="ARBA00022679"/>
    </source>
</evidence>
<comment type="caution">
    <text evidence="6">The sequence shown here is derived from an EMBL/GenBank/DDBJ whole genome shotgun (WGS) entry which is preliminary data.</text>
</comment>
<dbReference type="Proteomes" id="UP001501822">
    <property type="component" value="Unassembled WGS sequence"/>
</dbReference>
<evidence type="ECO:0000259" key="5">
    <source>
        <dbReference type="Pfam" id="PF00535"/>
    </source>
</evidence>
<dbReference type="PANTHER" id="PTHR43179:SF12">
    <property type="entry name" value="GALACTOFURANOSYLTRANSFERASE GLFT2"/>
    <property type="match status" value="1"/>
</dbReference>
<reference evidence="6 7" key="1">
    <citation type="journal article" date="2019" name="Int. J. Syst. Evol. Microbiol.">
        <title>The Global Catalogue of Microorganisms (GCM) 10K type strain sequencing project: providing services to taxonomists for standard genome sequencing and annotation.</title>
        <authorList>
            <consortium name="The Broad Institute Genomics Platform"/>
            <consortium name="The Broad Institute Genome Sequencing Center for Infectious Disease"/>
            <person name="Wu L."/>
            <person name="Ma J."/>
        </authorList>
    </citation>
    <scope>NUCLEOTIDE SEQUENCE [LARGE SCALE GENOMIC DNA]</scope>
    <source>
        <strain evidence="6 7">JCM 3146</strain>
    </source>
</reference>
<proteinExistence type="inferred from homology"/>
<evidence type="ECO:0000256" key="3">
    <source>
        <dbReference type="ARBA" id="ARBA00022676"/>
    </source>
</evidence>
<dbReference type="Gene3D" id="3.90.550.10">
    <property type="entry name" value="Spore Coat Polysaccharide Biosynthesis Protein SpsA, Chain A"/>
    <property type="match status" value="1"/>
</dbReference>
<organism evidence="6 7">
    <name type="scientific">Actinoallomurus spadix</name>
    <dbReference type="NCBI Taxonomy" id="79912"/>
    <lineage>
        <taxon>Bacteria</taxon>
        <taxon>Bacillati</taxon>
        <taxon>Actinomycetota</taxon>
        <taxon>Actinomycetes</taxon>
        <taxon>Streptosporangiales</taxon>
        <taxon>Thermomonosporaceae</taxon>
        <taxon>Actinoallomurus</taxon>
    </lineage>
</organism>
<evidence type="ECO:0000313" key="7">
    <source>
        <dbReference type="Proteomes" id="UP001501822"/>
    </source>
</evidence>